<dbReference type="GO" id="GO:0000462">
    <property type="term" value="P:maturation of SSU-rRNA from tricistronic rRNA transcript (SSU-rRNA, 5.8S rRNA, LSU-rRNA)"/>
    <property type="evidence" value="ECO:0007669"/>
    <property type="project" value="TreeGrafter"/>
</dbReference>
<accession>A0A9W8BEQ1</accession>
<feature type="compositionally biased region" description="Basic residues" evidence="1">
    <location>
        <begin position="362"/>
        <end position="371"/>
    </location>
</feature>
<feature type="region of interest" description="Disordered" evidence="1">
    <location>
        <begin position="65"/>
        <end position="129"/>
    </location>
</feature>
<name>A0A9W8BEQ1_9FUNG</name>
<dbReference type="AlphaFoldDB" id="A0A9W8BEQ1"/>
<feature type="compositionally biased region" description="Acidic residues" evidence="1">
    <location>
        <begin position="120"/>
        <end position="129"/>
    </location>
</feature>
<evidence type="ECO:0000256" key="1">
    <source>
        <dbReference type="SAM" id="MobiDB-lite"/>
    </source>
</evidence>
<organism evidence="2 3">
    <name type="scientific">Coemansia thaxteri</name>
    <dbReference type="NCBI Taxonomy" id="2663907"/>
    <lineage>
        <taxon>Eukaryota</taxon>
        <taxon>Fungi</taxon>
        <taxon>Fungi incertae sedis</taxon>
        <taxon>Zoopagomycota</taxon>
        <taxon>Kickxellomycotina</taxon>
        <taxon>Kickxellomycetes</taxon>
        <taxon>Kickxellales</taxon>
        <taxon>Kickxellaceae</taxon>
        <taxon>Coemansia</taxon>
    </lineage>
</organism>
<reference evidence="2" key="1">
    <citation type="submission" date="2022-07" db="EMBL/GenBank/DDBJ databases">
        <title>Phylogenomic reconstructions and comparative analyses of Kickxellomycotina fungi.</title>
        <authorList>
            <person name="Reynolds N.K."/>
            <person name="Stajich J.E."/>
            <person name="Barry K."/>
            <person name="Grigoriev I.V."/>
            <person name="Crous P."/>
            <person name="Smith M.E."/>
        </authorList>
    </citation>
    <scope>NUCLEOTIDE SEQUENCE</scope>
    <source>
        <strain evidence="2">IMI 214461</strain>
    </source>
</reference>
<protein>
    <submittedName>
        <fullName evidence="2">Something about silencing protein 10</fullName>
    </submittedName>
</protein>
<feature type="compositionally biased region" description="Basic residues" evidence="1">
    <location>
        <begin position="1"/>
        <end position="10"/>
    </location>
</feature>
<evidence type="ECO:0000313" key="2">
    <source>
        <dbReference type="EMBL" id="KAJ1999157.1"/>
    </source>
</evidence>
<proteinExistence type="predicted"/>
<dbReference type="InterPro" id="IPR007146">
    <property type="entry name" value="Sas10/Utp3/C1D"/>
</dbReference>
<feature type="region of interest" description="Disordered" evidence="1">
    <location>
        <begin position="354"/>
        <end position="388"/>
    </location>
</feature>
<dbReference type="Pfam" id="PF04000">
    <property type="entry name" value="Sas10_Utp3"/>
    <property type="match status" value="1"/>
</dbReference>
<gene>
    <name evidence="2" type="primary">SAS10</name>
    <name evidence="2" type="ORF">H4R26_005179</name>
</gene>
<sequence>MRGRSKKQRSGSRPAAAPVDEDVAVRRAASVKAIKTWDDVEHDSADDFDHSRDKVLVGYDRRLAKHDGSSDFDSDEEVLRVGAAASSESDASDSGDDDDAQAADGAWGSHKANYYNADDIGTDTDDDEAAAKEEEEEALRLQKRQLADLDEADFIDDFSTQLGVSSTADDRRSAARLVAAVDDSHAQIDLAADDSFDLSSAKRAALERLPEKEKLRVIEAEAPELLSLAADVESHWITVRCEIKPVLDRATALGVRADDHPALAFYTAKFQLLMSYLNNIAVYLVMKASTADERGHVELRDHPVIATIVEFRRRLALMDALQERLAPLLALFADELEAGVFTAAADPVPIADELPAAEAPSKRSKKIKPTKPSKGTTADNRPFLQGAPPVADSYAELQAMLRRERGTKSRQPAAALDDADLGEADQLDADDVDDKARASRRLRHHAKRITQARAKRGGRDALSGDADVPYKDRRSQQQQQQQSHYNAGDADLGS</sequence>
<dbReference type="EMBL" id="JANBQF010000774">
    <property type="protein sequence ID" value="KAJ1999157.1"/>
    <property type="molecule type" value="Genomic_DNA"/>
</dbReference>
<feature type="non-terminal residue" evidence="2">
    <location>
        <position position="494"/>
    </location>
</feature>
<dbReference type="PANTHER" id="PTHR13237:SF8">
    <property type="entry name" value="SOMETHING ABOUT SILENCING PROTEIN 10"/>
    <property type="match status" value="1"/>
</dbReference>
<comment type="caution">
    <text evidence="2">The sequence shown here is derived from an EMBL/GenBank/DDBJ whole genome shotgun (WGS) entry which is preliminary data.</text>
</comment>
<dbReference type="Proteomes" id="UP001150907">
    <property type="component" value="Unassembled WGS sequence"/>
</dbReference>
<feature type="compositionally biased region" description="Basic residues" evidence="1">
    <location>
        <begin position="438"/>
        <end position="456"/>
    </location>
</feature>
<feature type="region of interest" description="Disordered" evidence="1">
    <location>
        <begin position="1"/>
        <end position="22"/>
    </location>
</feature>
<dbReference type="PANTHER" id="PTHR13237">
    <property type="entry name" value="SOMETHING ABOUT SILENCING PROTEIN 10-RELATED"/>
    <property type="match status" value="1"/>
</dbReference>
<evidence type="ECO:0000313" key="3">
    <source>
        <dbReference type="Proteomes" id="UP001150907"/>
    </source>
</evidence>
<keyword evidence="3" id="KW-1185">Reference proteome</keyword>
<dbReference type="GO" id="GO:0032040">
    <property type="term" value="C:small-subunit processome"/>
    <property type="evidence" value="ECO:0007669"/>
    <property type="project" value="TreeGrafter"/>
</dbReference>
<feature type="compositionally biased region" description="Acidic residues" evidence="1">
    <location>
        <begin position="90"/>
        <end position="101"/>
    </location>
</feature>
<feature type="region of interest" description="Disordered" evidence="1">
    <location>
        <begin position="427"/>
        <end position="494"/>
    </location>
</feature>
<dbReference type="OrthoDB" id="1924577at2759"/>